<evidence type="ECO:0000256" key="1">
    <source>
        <dbReference type="SAM" id="Phobius"/>
    </source>
</evidence>
<evidence type="ECO:0000313" key="4">
    <source>
        <dbReference type="WBParaSite" id="ASIM_0000354201-mRNA-1"/>
    </source>
</evidence>
<dbReference type="Proteomes" id="UP000267096">
    <property type="component" value="Unassembled WGS sequence"/>
</dbReference>
<protein>
    <submittedName>
        <fullName evidence="4">Inner membrane protein</fullName>
    </submittedName>
</protein>
<keyword evidence="1" id="KW-0812">Transmembrane</keyword>
<gene>
    <name evidence="2" type="ORF">ASIM_LOCUS3380</name>
</gene>
<keyword evidence="1" id="KW-1133">Transmembrane helix</keyword>
<reference evidence="2 3" key="2">
    <citation type="submission" date="2018-11" db="EMBL/GenBank/DDBJ databases">
        <authorList>
            <consortium name="Pathogen Informatics"/>
        </authorList>
    </citation>
    <scope>NUCLEOTIDE SEQUENCE [LARGE SCALE GENOMIC DNA]</scope>
</reference>
<reference evidence="4" key="1">
    <citation type="submission" date="2017-02" db="UniProtKB">
        <authorList>
            <consortium name="WormBaseParasite"/>
        </authorList>
    </citation>
    <scope>IDENTIFICATION</scope>
</reference>
<keyword evidence="3" id="KW-1185">Reference proteome</keyword>
<keyword evidence="1" id="KW-0472">Membrane</keyword>
<feature type="transmembrane region" description="Helical" evidence="1">
    <location>
        <begin position="43"/>
        <end position="63"/>
    </location>
</feature>
<evidence type="ECO:0000313" key="2">
    <source>
        <dbReference type="EMBL" id="VDK21626.1"/>
    </source>
</evidence>
<sequence>MILPCFFVAAAPALLTAKATWTARRIAVIIPNAVFFIALKKAIVWTLDVAITLLDGVAFGWIAKKGMENGKYL</sequence>
<evidence type="ECO:0000313" key="3">
    <source>
        <dbReference type="Proteomes" id="UP000267096"/>
    </source>
</evidence>
<accession>A0A0M3J7J4</accession>
<organism evidence="4">
    <name type="scientific">Anisakis simplex</name>
    <name type="common">Herring worm</name>
    <dbReference type="NCBI Taxonomy" id="6269"/>
    <lineage>
        <taxon>Eukaryota</taxon>
        <taxon>Metazoa</taxon>
        <taxon>Ecdysozoa</taxon>
        <taxon>Nematoda</taxon>
        <taxon>Chromadorea</taxon>
        <taxon>Rhabditida</taxon>
        <taxon>Spirurina</taxon>
        <taxon>Ascaridomorpha</taxon>
        <taxon>Ascaridoidea</taxon>
        <taxon>Anisakidae</taxon>
        <taxon>Anisakis</taxon>
        <taxon>Anisakis simplex complex</taxon>
    </lineage>
</organism>
<dbReference type="WBParaSite" id="ASIM_0000354201-mRNA-1">
    <property type="protein sequence ID" value="ASIM_0000354201-mRNA-1"/>
    <property type="gene ID" value="ASIM_0000354201"/>
</dbReference>
<proteinExistence type="predicted"/>
<dbReference type="EMBL" id="UYRR01005202">
    <property type="protein sequence ID" value="VDK21626.1"/>
    <property type="molecule type" value="Genomic_DNA"/>
</dbReference>
<dbReference type="AlphaFoldDB" id="A0A0M3J7J4"/>
<name>A0A0M3J7J4_ANISI</name>